<dbReference type="Gene3D" id="3.40.50.150">
    <property type="entry name" value="Vaccinia Virus protein VP39"/>
    <property type="match status" value="2"/>
</dbReference>
<comment type="catalytic activity">
    <reaction evidence="6">
        <text>guanosine(1207) in 16S rRNA + S-adenosyl-L-methionine = N(2)-methylguanosine(1207) in 16S rRNA + S-adenosyl-L-homocysteine + H(+)</text>
        <dbReference type="Rhea" id="RHEA:42736"/>
        <dbReference type="Rhea" id="RHEA-COMP:10213"/>
        <dbReference type="Rhea" id="RHEA-COMP:10214"/>
        <dbReference type="ChEBI" id="CHEBI:15378"/>
        <dbReference type="ChEBI" id="CHEBI:57856"/>
        <dbReference type="ChEBI" id="CHEBI:59789"/>
        <dbReference type="ChEBI" id="CHEBI:74269"/>
        <dbReference type="ChEBI" id="CHEBI:74481"/>
        <dbReference type="EC" id="2.1.1.172"/>
    </reaction>
</comment>
<dbReference type="InterPro" id="IPR013675">
    <property type="entry name" value="Mtase_sm_N"/>
</dbReference>
<keyword evidence="5 6" id="KW-0949">S-adenosyl-L-methionine</keyword>
<dbReference type="InterPro" id="IPR029063">
    <property type="entry name" value="SAM-dependent_MTases_sf"/>
</dbReference>
<dbReference type="PROSITE" id="PS00092">
    <property type="entry name" value="N6_MTASE"/>
    <property type="match status" value="1"/>
</dbReference>
<keyword evidence="1 6" id="KW-0963">Cytoplasm</keyword>
<gene>
    <name evidence="6" type="primary">rsmC</name>
    <name evidence="9" type="ORF">H4O21_01450</name>
</gene>
<dbReference type="RefSeq" id="WP_182807052.1">
    <property type="nucleotide sequence ID" value="NZ_JACJFM010000001.1"/>
</dbReference>
<dbReference type="Pfam" id="PF05175">
    <property type="entry name" value="MTS"/>
    <property type="match status" value="1"/>
</dbReference>
<dbReference type="EMBL" id="JACJFM010000001">
    <property type="protein sequence ID" value="MBB1485285.1"/>
    <property type="molecule type" value="Genomic_DNA"/>
</dbReference>
<organism evidence="9 10">
    <name type="scientific">Oceanospirillum sediminis</name>
    <dbReference type="NCBI Taxonomy" id="2760088"/>
    <lineage>
        <taxon>Bacteria</taxon>
        <taxon>Pseudomonadati</taxon>
        <taxon>Pseudomonadota</taxon>
        <taxon>Gammaproteobacteria</taxon>
        <taxon>Oceanospirillales</taxon>
        <taxon>Oceanospirillaceae</taxon>
        <taxon>Oceanospirillum</taxon>
    </lineage>
</organism>
<reference evidence="9 10" key="1">
    <citation type="submission" date="2020-08" db="EMBL/GenBank/DDBJ databases">
        <title>Oceanospirillum sp. nov. isolated from marine sediment.</title>
        <authorList>
            <person name="Ji X."/>
        </authorList>
    </citation>
    <scope>NUCLEOTIDE SEQUENCE [LARGE SCALE GENOMIC DNA]</scope>
    <source>
        <strain evidence="9 10">D5</strain>
    </source>
</reference>
<dbReference type="InterPro" id="IPR046977">
    <property type="entry name" value="RsmC/RlmG"/>
</dbReference>
<dbReference type="GO" id="GO:0003676">
    <property type="term" value="F:nucleic acid binding"/>
    <property type="evidence" value="ECO:0007669"/>
    <property type="project" value="InterPro"/>
</dbReference>
<dbReference type="EC" id="2.1.1.172" evidence="6"/>
<comment type="caution">
    <text evidence="9">The sequence shown here is derived from an EMBL/GenBank/DDBJ whole genome shotgun (WGS) entry which is preliminary data.</text>
</comment>
<feature type="domain" description="Methyltransferase small N-terminal" evidence="8">
    <location>
        <begin position="7"/>
        <end position="162"/>
    </location>
</feature>
<evidence type="ECO:0000256" key="2">
    <source>
        <dbReference type="ARBA" id="ARBA00022552"/>
    </source>
</evidence>
<proteinExistence type="inferred from homology"/>
<evidence type="ECO:0000256" key="6">
    <source>
        <dbReference type="HAMAP-Rule" id="MF_01862"/>
    </source>
</evidence>
<dbReference type="GO" id="GO:0052914">
    <property type="term" value="F:16S rRNA (guanine(1207)-N(2))-methyltransferase activity"/>
    <property type="evidence" value="ECO:0007669"/>
    <property type="project" value="UniProtKB-EC"/>
</dbReference>
<dbReference type="Proteomes" id="UP000565262">
    <property type="component" value="Unassembled WGS sequence"/>
</dbReference>
<protein>
    <recommendedName>
        <fullName evidence="6">Ribosomal RNA small subunit methyltransferase C</fullName>
        <ecNumber evidence="6">2.1.1.172</ecNumber>
    </recommendedName>
    <alternativeName>
        <fullName evidence="6">16S rRNA m2G1207 methyltransferase</fullName>
    </alternativeName>
    <alternativeName>
        <fullName evidence="6">rRNA (guanine-N(2)-)-methyltransferase RsmC</fullName>
    </alternativeName>
</protein>
<evidence type="ECO:0000256" key="3">
    <source>
        <dbReference type="ARBA" id="ARBA00022603"/>
    </source>
</evidence>
<keyword evidence="10" id="KW-1185">Reference proteome</keyword>
<evidence type="ECO:0000313" key="9">
    <source>
        <dbReference type="EMBL" id="MBB1485285.1"/>
    </source>
</evidence>
<comment type="function">
    <text evidence="6">Specifically methylates the guanine in position 1207 of 16S rRNA in the 30S particle.</text>
</comment>
<dbReference type="CDD" id="cd02440">
    <property type="entry name" value="AdoMet_MTases"/>
    <property type="match status" value="1"/>
</dbReference>
<dbReference type="InterPro" id="IPR002052">
    <property type="entry name" value="DNA_methylase_N6_adenine_CS"/>
</dbReference>
<comment type="similarity">
    <text evidence="6">Belongs to the methyltransferase superfamily. RsmC family.</text>
</comment>
<dbReference type="Pfam" id="PF08468">
    <property type="entry name" value="MTS_N"/>
    <property type="match status" value="1"/>
</dbReference>
<feature type="domain" description="Methyltransferase small" evidence="7">
    <location>
        <begin position="182"/>
        <end position="352"/>
    </location>
</feature>
<dbReference type="PANTHER" id="PTHR47816:SF4">
    <property type="entry name" value="RIBOSOMAL RNA SMALL SUBUNIT METHYLTRANSFERASE C"/>
    <property type="match status" value="1"/>
</dbReference>
<evidence type="ECO:0000259" key="7">
    <source>
        <dbReference type="Pfam" id="PF05175"/>
    </source>
</evidence>
<dbReference type="HAMAP" id="MF_01862">
    <property type="entry name" value="16SrRNA_methyltr_C"/>
    <property type="match status" value="1"/>
</dbReference>
<evidence type="ECO:0000256" key="4">
    <source>
        <dbReference type="ARBA" id="ARBA00022679"/>
    </source>
</evidence>
<evidence type="ECO:0000313" key="10">
    <source>
        <dbReference type="Proteomes" id="UP000565262"/>
    </source>
</evidence>
<keyword evidence="3 6" id="KW-0489">Methyltransferase</keyword>
<sequence length="357" mass="39620">MSLSPASELILRNQSDLNGRVLFAHVPDDGILNQLRLSEKAMVLTDDWRSFRSLGSSVQAEPLFHAVLQSESTEQFDQVVLYMPKAKEQARFLIAQLVRVLKPAGTFWLVGENNGGIKSADKLLMPFTDNVVKHDKAKKSLLLSMQVVVDKVPEFNLADWQQNWLLSDAFAAADTPFSANELELISLPGVFSHGRLDEGTLLLLQHLPKVRPSVGRIPKALDMGCGCGVIAMSLLQRQPELELTACDVSAMATEATRMGLEHNHLTASVQPSDMWQDIEGRFDLVISNPPFHTGLKTDYAPTEAFISQAKKHLNRGGELRIVANRFLKYPDLIEAVFGNCERIAETGKFCVWSARVL</sequence>
<comment type="subunit">
    <text evidence="6">Monomer.</text>
</comment>
<dbReference type="InterPro" id="IPR023543">
    <property type="entry name" value="rRNA_ssu_MeTfrase_C"/>
</dbReference>
<dbReference type="PANTHER" id="PTHR47816">
    <property type="entry name" value="RIBOSOMAL RNA SMALL SUBUNIT METHYLTRANSFERASE C"/>
    <property type="match status" value="1"/>
</dbReference>
<accession>A0A839IJD7</accession>
<evidence type="ECO:0000256" key="1">
    <source>
        <dbReference type="ARBA" id="ARBA00022490"/>
    </source>
</evidence>
<keyword evidence="2 6" id="KW-0698">rRNA processing</keyword>
<dbReference type="SUPFAM" id="SSF53335">
    <property type="entry name" value="S-adenosyl-L-methionine-dependent methyltransferases"/>
    <property type="match status" value="1"/>
</dbReference>
<dbReference type="AlphaFoldDB" id="A0A839IJD7"/>
<evidence type="ECO:0000259" key="8">
    <source>
        <dbReference type="Pfam" id="PF08468"/>
    </source>
</evidence>
<name>A0A839IJD7_9GAMM</name>
<keyword evidence="4 6" id="KW-0808">Transferase</keyword>
<dbReference type="GO" id="GO:0005737">
    <property type="term" value="C:cytoplasm"/>
    <property type="evidence" value="ECO:0007669"/>
    <property type="project" value="UniProtKB-SubCell"/>
</dbReference>
<comment type="subcellular location">
    <subcellularLocation>
        <location evidence="6">Cytoplasm</location>
    </subcellularLocation>
</comment>
<evidence type="ECO:0000256" key="5">
    <source>
        <dbReference type="ARBA" id="ARBA00022691"/>
    </source>
</evidence>
<dbReference type="InterPro" id="IPR007848">
    <property type="entry name" value="Small_mtfrase_dom"/>
</dbReference>